<dbReference type="AlphaFoldDB" id="I3CK38"/>
<sequence>MYKTHFQALLVLIGCFWGIQGFAISSVRLKIDNIQSSNWKAEQAILTVLLTTEKKLVINAQLQQFQSSTLKQPVKELSIVCPQLLYSIQQITCTKTSLTIPHFLETPTNLSIAYLPNPLKVDIAITQAIGTGSMAGQLLYQKENWQGNINIKILNLEDLSKRLQQWIELPLGLSFMGVANLTAQIAGIGTQIQNATLKTTLNAFGLTNATGSTAGEKLNLEWTVTAKPSQAKQQNESGLEIATTLKAKTGELYIQPLYLSFQKEPLSIEGDMLWFPSRLILKQVQYKHENIGTVIATGDINLKETIHINALSARLPTVALMPIYSAYIQPSFEGSSLSQLEVDGYLSLNLLISKDKFKIIGGLNNVSIDDTNKKFGISHLLGTFEWDSQQADKPTNVKWDSAYVLSHIQLGAAQLYANLGNEKIQLLAPLNLPILDGAFRIDNFNLVGGFGEKMNWELKGKLQPISMQALTTALQLTTLNGYLGGEIPSIRYQNGIITIGGALQFNIFDGKIIAQRLTLESLFGAAPVLKADIVVDKIDLKTLTDITKFGSIQGLLSGYVRNLYLVNWQPVTFDAYLGTPDGQTMTRKISQKAVNNLSNLGGGGAIDALSRGVLSMFENFSYEKLGLGCRLQNGICTMWGAETASNGYYIVKGGGLPRIDVLGYNERVNWVVLLSRLAAITQASNPVIK</sequence>
<dbReference type="RefSeq" id="WP_002691644.1">
    <property type="nucleotide sequence ID" value="NZ_JH600070.1"/>
</dbReference>
<gene>
    <name evidence="1" type="ORF">BegalDRAFT_3156</name>
</gene>
<accession>I3CK38</accession>
<dbReference type="HOGENOM" id="CLU_025492_0_0_6"/>
<name>I3CK38_9GAMM</name>
<dbReference type="PROSITE" id="PS51257">
    <property type="entry name" value="PROKAR_LIPOPROTEIN"/>
    <property type="match status" value="1"/>
</dbReference>
<organism evidence="1 2">
    <name type="scientific">Beggiatoa alba B18LD</name>
    <dbReference type="NCBI Taxonomy" id="395493"/>
    <lineage>
        <taxon>Bacteria</taxon>
        <taxon>Pseudomonadati</taxon>
        <taxon>Pseudomonadota</taxon>
        <taxon>Gammaproteobacteria</taxon>
        <taxon>Thiotrichales</taxon>
        <taxon>Thiotrichaceae</taxon>
        <taxon>Beggiatoa</taxon>
    </lineage>
</organism>
<dbReference type="EMBL" id="JH600070">
    <property type="protein sequence ID" value="EIJ43981.1"/>
    <property type="molecule type" value="Genomic_DNA"/>
</dbReference>
<dbReference type="eggNOG" id="COG2911">
    <property type="taxonomic scope" value="Bacteria"/>
</dbReference>
<evidence type="ECO:0000313" key="2">
    <source>
        <dbReference type="Proteomes" id="UP000005744"/>
    </source>
</evidence>
<dbReference type="STRING" id="395493.BegalDRAFT_3156"/>
<proteinExistence type="predicted"/>
<protein>
    <recommendedName>
        <fullName evidence="3">Dicarboxylate transport</fullName>
    </recommendedName>
</protein>
<evidence type="ECO:0000313" key="1">
    <source>
        <dbReference type="EMBL" id="EIJ43981.1"/>
    </source>
</evidence>
<keyword evidence="2" id="KW-1185">Reference proteome</keyword>
<dbReference type="Proteomes" id="UP000005744">
    <property type="component" value="Unassembled WGS sequence"/>
</dbReference>
<reference evidence="1 2" key="1">
    <citation type="submission" date="2011-11" db="EMBL/GenBank/DDBJ databases">
        <title>Improved High-Quality Draft sequence of Beggiatoa alba B18lD.</title>
        <authorList>
            <consortium name="US DOE Joint Genome Institute"/>
            <person name="Lucas S."/>
            <person name="Han J."/>
            <person name="Lapidus A."/>
            <person name="Cheng J.-F."/>
            <person name="Goodwin L."/>
            <person name="Pitluck S."/>
            <person name="Peters L."/>
            <person name="Mikhailova N."/>
            <person name="Held B."/>
            <person name="Detter J.C."/>
            <person name="Han C."/>
            <person name="Tapia R."/>
            <person name="Land M."/>
            <person name="Hauser L."/>
            <person name="Kyrpides N."/>
            <person name="Ivanova N."/>
            <person name="Pagani I."/>
            <person name="Samuel K."/>
            <person name="Teske A."/>
            <person name="Mueller J."/>
            <person name="Woyke T."/>
        </authorList>
    </citation>
    <scope>NUCLEOTIDE SEQUENCE [LARGE SCALE GENOMIC DNA]</scope>
    <source>
        <strain evidence="1 2">B18LD</strain>
    </source>
</reference>
<evidence type="ECO:0008006" key="3">
    <source>
        <dbReference type="Google" id="ProtNLM"/>
    </source>
</evidence>
<dbReference type="OrthoDB" id="6191549at2"/>